<feature type="signal peptide" evidence="1">
    <location>
        <begin position="1"/>
        <end position="33"/>
    </location>
</feature>
<reference evidence="2 3" key="1">
    <citation type="submission" date="2021-05" db="EMBL/GenBank/DDBJ databases">
        <title>Fusibacter ferrireducens sp. nov., an anaerobic, sulfur- and Fe-reducing bacterium isolated from the mangrove sediment.</title>
        <authorList>
            <person name="Qiu D."/>
        </authorList>
    </citation>
    <scope>NUCLEOTIDE SEQUENCE [LARGE SCALE GENOMIC DNA]</scope>
    <source>
        <strain evidence="2 3">DSM 12116</strain>
    </source>
</reference>
<comment type="caution">
    <text evidence="2">The sequence shown here is derived from an EMBL/GenBank/DDBJ whole genome shotgun (WGS) entry which is preliminary data.</text>
</comment>
<organism evidence="2 3">
    <name type="scientific">Fusibacter paucivorans</name>
    <dbReference type="NCBI Taxonomy" id="76009"/>
    <lineage>
        <taxon>Bacteria</taxon>
        <taxon>Bacillati</taxon>
        <taxon>Bacillota</taxon>
        <taxon>Clostridia</taxon>
        <taxon>Eubacteriales</taxon>
        <taxon>Eubacteriales Family XII. Incertae Sedis</taxon>
        <taxon>Fusibacter</taxon>
    </lineage>
</organism>
<keyword evidence="1" id="KW-0732">Signal</keyword>
<evidence type="ECO:0000313" key="3">
    <source>
        <dbReference type="Proteomes" id="UP000746471"/>
    </source>
</evidence>
<proteinExistence type="predicted"/>
<evidence type="ECO:0000256" key="1">
    <source>
        <dbReference type="SAM" id="SignalP"/>
    </source>
</evidence>
<dbReference type="RefSeq" id="WP_213236128.1">
    <property type="nucleotide sequence ID" value="NZ_JAHBCL010000009.1"/>
</dbReference>
<protein>
    <recommendedName>
        <fullName evidence="4">TolB protein</fullName>
    </recommendedName>
</protein>
<accession>A0ABS5PN64</accession>
<dbReference type="SUPFAM" id="SSF82171">
    <property type="entry name" value="DPP6 N-terminal domain-like"/>
    <property type="match status" value="1"/>
</dbReference>
<feature type="chain" id="PRO_5046898101" description="TolB protein" evidence="1">
    <location>
        <begin position="34"/>
        <end position="383"/>
    </location>
</feature>
<name>A0ABS5PN64_9FIRM</name>
<dbReference type="PROSITE" id="PS51257">
    <property type="entry name" value="PROKAR_LIPOPROTEIN"/>
    <property type="match status" value="1"/>
</dbReference>
<keyword evidence="3" id="KW-1185">Reference proteome</keyword>
<sequence>MIKFNRMTIKHRSWRIFLLTGVLSAMSISLLTACQSDAYHRKTVSVGEETLVMLTPLDDAEASDTYMTLNNRFDFQKIERYEGMRGEGWLDDDTVLVTRPNEAISPVVAFNAVQTVQSLYAFQLNDARLKQLSEPSAYIWAPIISPDRQHLFYAKVIDGMTMGEMSDANGKAKVTVDVPMGYGKAEWLSNDEVIVPYGKDGVCIINADQTVDYMDGIGSMQTQRAVKVGDNIYYVGTDRTLKAYDLSRGIRSTIADAVLGFELSPNRDAFAVERRIDNETVSLVRMNLTGDENEVLAEGSAIFGIEWSPQQDKLAYIVISEDEQKTGLHILHLNKMTDLFVSREFVDVVDGVKWSPSGDKLLTSIAETKAMKAMDVSYVIYLK</sequence>
<gene>
    <name evidence="2" type="ORF">KHM83_06455</name>
</gene>
<dbReference type="EMBL" id="JAHBCL010000009">
    <property type="protein sequence ID" value="MBS7526312.1"/>
    <property type="molecule type" value="Genomic_DNA"/>
</dbReference>
<evidence type="ECO:0008006" key="4">
    <source>
        <dbReference type="Google" id="ProtNLM"/>
    </source>
</evidence>
<evidence type="ECO:0000313" key="2">
    <source>
        <dbReference type="EMBL" id="MBS7526312.1"/>
    </source>
</evidence>
<dbReference type="Proteomes" id="UP000746471">
    <property type="component" value="Unassembled WGS sequence"/>
</dbReference>